<keyword evidence="6" id="KW-0547">Nucleotide-binding</keyword>
<keyword evidence="7 14" id="KW-0418">Kinase</keyword>
<dbReference type="Pfam" id="PF02518">
    <property type="entry name" value="HATPase_c"/>
    <property type="match status" value="1"/>
</dbReference>
<evidence type="ECO:0000256" key="10">
    <source>
        <dbReference type="ARBA" id="ARBA00023012"/>
    </source>
</evidence>
<dbReference type="InterPro" id="IPR036890">
    <property type="entry name" value="HATPase_C_sf"/>
</dbReference>
<comment type="subcellular location">
    <subcellularLocation>
        <location evidence="1">Cell membrane</location>
        <topology evidence="1">Multi-pass membrane protein</topology>
    </subcellularLocation>
</comment>
<dbReference type="PANTHER" id="PTHR34220">
    <property type="entry name" value="SENSOR HISTIDINE KINASE YPDA"/>
    <property type="match status" value="1"/>
</dbReference>
<gene>
    <name evidence="14" type="ORF">H8Z82_13505</name>
</gene>
<evidence type="ECO:0000256" key="7">
    <source>
        <dbReference type="ARBA" id="ARBA00022777"/>
    </source>
</evidence>
<feature type="transmembrane region" description="Helical" evidence="12">
    <location>
        <begin position="311"/>
        <end position="330"/>
    </location>
</feature>
<reference evidence="14 15" key="1">
    <citation type="submission" date="2020-08" db="EMBL/GenBank/DDBJ databases">
        <title>Genome public.</title>
        <authorList>
            <person name="Liu C."/>
            <person name="Sun Q."/>
        </authorList>
    </citation>
    <scope>NUCLEOTIDE SEQUENCE [LARGE SCALE GENOMIC DNA]</scope>
    <source>
        <strain evidence="14 15">M29</strain>
    </source>
</reference>
<evidence type="ECO:0000256" key="3">
    <source>
        <dbReference type="ARBA" id="ARBA00022553"/>
    </source>
</evidence>
<evidence type="ECO:0000256" key="11">
    <source>
        <dbReference type="ARBA" id="ARBA00023136"/>
    </source>
</evidence>
<name>A0ABR7ILK1_9FIRM</name>
<dbReference type="Pfam" id="PF06580">
    <property type="entry name" value="His_kinase"/>
    <property type="match status" value="1"/>
</dbReference>
<accession>A0ABR7ILK1</accession>
<sequence length="608" mass="70311">MYALYRGFLFVREVLKRDEGKKGRLYKFYGKLTIRNKLLISCLPFVVLGYFFIFYSTTVIMFDQMKQMVYDQTEQNVMEKKKLVNTLLDNYNQATIKFLYYTDEVQEYLNTRQSVLSIEEQEKLTDMISYQIGSLITNNQDALMNVCIYNKFNELYINNAIYYNTIEQTNDFAEILKEAAEEKHGKPVLRINPVRKNMITFARNISVPQIEKSDEKIGFLMMDIDKTGMEKIIQTGEDRDVNAILILDSENNILVNGSNLPDDKCKTILKEPSGNYKIIRYNLQYDGCSLVGILDKNLLFKSVHKIFFKEMLMILAAISIIAIALFITAAKIAEQIQKFIVKLRQTTEINSNAYVEVDSNDEFRELANVYNAMLERIDLLIQQVYKQQLLMKDAQIESLQAQINPHFLYNTLDCINSLADMGKTAEVKKTVTSLGSIMRMSIKGAQFLKIEEELKYVNQYLYIQKMRFQEHIICLVEIPEQLYEYYIPKLMIQPLLENAIVHGVSELKETGMIAVTGKETEDAIYITVKDNGNGMPETIIRQLEEIRENGILKEKEHIGIFNIQQRLLLLYGKEYGLTVERVKPSGTAVTICIPKTKGEKGYESGNYR</sequence>
<keyword evidence="8" id="KW-0067">ATP-binding</keyword>
<dbReference type="PROSITE" id="PS50885">
    <property type="entry name" value="HAMP"/>
    <property type="match status" value="1"/>
</dbReference>
<evidence type="ECO:0000313" key="15">
    <source>
        <dbReference type="Proteomes" id="UP000649826"/>
    </source>
</evidence>
<dbReference type="InterPro" id="IPR010559">
    <property type="entry name" value="Sig_transdc_His_kin_internal"/>
</dbReference>
<dbReference type="Proteomes" id="UP000649826">
    <property type="component" value="Unassembled WGS sequence"/>
</dbReference>
<keyword evidence="11 12" id="KW-0472">Membrane</keyword>
<evidence type="ECO:0000256" key="1">
    <source>
        <dbReference type="ARBA" id="ARBA00004651"/>
    </source>
</evidence>
<protein>
    <submittedName>
        <fullName evidence="14">Sensor histidine kinase</fullName>
    </submittedName>
</protein>
<evidence type="ECO:0000256" key="2">
    <source>
        <dbReference type="ARBA" id="ARBA00022475"/>
    </source>
</evidence>
<dbReference type="EMBL" id="JACOQG010000026">
    <property type="protein sequence ID" value="MBC5780648.1"/>
    <property type="molecule type" value="Genomic_DNA"/>
</dbReference>
<evidence type="ECO:0000259" key="13">
    <source>
        <dbReference type="PROSITE" id="PS50885"/>
    </source>
</evidence>
<dbReference type="PANTHER" id="PTHR34220:SF11">
    <property type="entry name" value="SENSOR PROTEIN KINASE HPTS"/>
    <property type="match status" value="1"/>
</dbReference>
<dbReference type="GO" id="GO:0016301">
    <property type="term" value="F:kinase activity"/>
    <property type="evidence" value="ECO:0007669"/>
    <property type="project" value="UniProtKB-KW"/>
</dbReference>
<dbReference type="CDD" id="cd06225">
    <property type="entry name" value="HAMP"/>
    <property type="match status" value="1"/>
</dbReference>
<dbReference type="SUPFAM" id="SSF55874">
    <property type="entry name" value="ATPase domain of HSP90 chaperone/DNA topoisomerase II/histidine kinase"/>
    <property type="match status" value="1"/>
</dbReference>
<keyword evidence="3" id="KW-0597">Phosphoprotein</keyword>
<comment type="caution">
    <text evidence="14">The sequence shown here is derived from an EMBL/GenBank/DDBJ whole genome shotgun (WGS) entry which is preliminary data.</text>
</comment>
<evidence type="ECO:0000256" key="6">
    <source>
        <dbReference type="ARBA" id="ARBA00022741"/>
    </source>
</evidence>
<keyword evidence="9 12" id="KW-1133">Transmembrane helix</keyword>
<dbReference type="Gene3D" id="3.30.565.10">
    <property type="entry name" value="Histidine kinase-like ATPase, C-terminal domain"/>
    <property type="match status" value="1"/>
</dbReference>
<feature type="domain" description="HAMP" evidence="13">
    <location>
        <begin position="355"/>
        <end position="382"/>
    </location>
</feature>
<evidence type="ECO:0000256" key="5">
    <source>
        <dbReference type="ARBA" id="ARBA00022692"/>
    </source>
</evidence>
<evidence type="ECO:0000256" key="12">
    <source>
        <dbReference type="SAM" id="Phobius"/>
    </source>
</evidence>
<keyword evidence="4" id="KW-0808">Transferase</keyword>
<evidence type="ECO:0000313" key="14">
    <source>
        <dbReference type="EMBL" id="MBC5780648.1"/>
    </source>
</evidence>
<evidence type="ECO:0000256" key="8">
    <source>
        <dbReference type="ARBA" id="ARBA00022840"/>
    </source>
</evidence>
<keyword evidence="2" id="KW-1003">Cell membrane</keyword>
<dbReference type="Gene3D" id="6.10.340.10">
    <property type="match status" value="1"/>
</dbReference>
<keyword evidence="10" id="KW-0902">Two-component regulatory system</keyword>
<feature type="transmembrane region" description="Helical" evidence="12">
    <location>
        <begin position="38"/>
        <end position="62"/>
    </location>
</feature>
<dbReference type="InterPro" id="IPR003660">
    <property type="entry name" value="HAMP_dom"/>
</dbReference>
<keyword evidence="5 12" id="KW-0812">Transmembrane</keyword>
<evidence type="ECO:0000256" key="4">
    <source>
        <dbReference type="ARBA" id="ARBA00022679"/>
    </source>
</evidence>
<organism evidence="14 15">
    <name type="scientific">Blautia difficilis</name>
    <dbReference type="NCBI Taxonomy" id="2763027"/>
    <lineage>
        <taxon>Bacteria</taxon>
        <taxon>Bacillati</taxon>
        <taxon>Bacillota</taxon>
        <taxon>Clostridia</taxon>
        <taxon>Lachnospirales</taxon>
        <taxon>Lachnospiraceae</taxon>
        <taxon>Blautia</taxon>
    </lineage>
</organism>
<evidence type="ECO:0000256" key="9">
    <source>
        <dbReference type="ARBA" id="ARBA00022989"/>
    </source>
</evidence>
<keyword evidence="15" id="KW-1185">Reference proteome</keyword>
<proteinExistence type="predicted"/>
<dbReference type="InterPro" id="IPR050640">
    <property type="entry name" value="Bact_2-comp_sensor_kinase"/>
</dbReference>
<dbReference type="InterPro" id="IPR003594">
    <property type="entry name" value="HATPase_dom"/>
</dbReference>